<protein>
    <submittedName>
        <fullName evidence="1">Uncharacterized protein</fullName>
    </submittedName>
</protein>
<dbReference type="AlphaFoldDB" id="A0AAV1NL37"/>
<comment type="caution">
    <text evidence="1">The sequence shown here is derived from an EMBL/GenBank/DDBJ whole genome shotgun (WGS) entry which is preliminary data.</text>
</comment>
<proteinExistence type="predicted"/>
<evidence type="ECO:0000313" key="1">
    <source>
        <dbReference type="EMBL" id="CAK6960264.1"/>
    </source>
</evidence>
<reference evidence="1 2" key="1">
    <citation type="submission" date="2024-01" db="EMBL/GenBank/DDBJ databases">
        <authorList>
            <person name="Alioto T."/>
            <person name="Alioto T."/>
            <person name="Gomez Garrido J."/>
        </authorList>
    </citation>
    <scope>NUCLEOTIDE SEQUENCE [LARGE SCALE GENOMIC DNA]</scope>
</reference>
<dbReference type="Proteomes" id="UP001314229">
    <property type="component" value="Unassembled WGS sequence"/>
</dbReference>
<name>A0AAV1NL37_SCOSC</name>
<dbReference type="EMBL" id="CAWUFR010000044">
    <property type="protein sequence ID" value="CAK6960264.1"/>
    <property type="molecule type" value="Genomic_DNA"/>
</dbReference>
<evidence type="ECO:0000313" key="2">
    <source>
        <dbReference type="Proteomes" id="UP001314229"/>
    </source>
</evidence>
<organism evidence="1 2">
    <name type="scientific">Scomber scombrus</name>
    <name type="common">Atlantic mackerel</name>
    <name type="synonym">Scomber vernalis</name>
    <dbReference type="NCBI Taxonomy" id="13677"/>
    <lineage>
        <taxon>Eukaryota</taxon>
        <taxon>Metazoa</taxon>
        <taxon>Chordata</taxon>
        <taxon>Craniata</taxon>
        <taxon>Vertebrata</taxon>
        <taxon>Euteleostomi</taxon>
        <taxon>Actinopterygii</taxon>
        <taxon>Neopterygii</taxon>
        <taxon>Teleostei</taxon>
        <taxon>Neoteleostei</taxon>
        <taxon>Acanthomorphata</taxon>
        <taxon>Pelagiaria</taxon>
        <taxon>Scombriformes</taxon>
        <taxon>Scombridae</taxon>
        <taxon>Scomber</taxon>
    </lineage>
</organism>
<keyword evidence="2" id="KW-1185">Reference proteome</keyword>
<gene>
    <name evidence="1" type="ORF">FSCOSCO3_A013368</name>
</gene>
<accession>A0AAV1NL37</accession>
<sequence length="68" mass="7388">MAGIIATITTTLQQTLLSVSNFVSRFRAELGNEEPRGPAVNIFWGRHRLAVISVTGLLNVMFSRGAAE</sequence>